<evidence type="ECO:0000313" key="1">
    <source>
        <dbReference type="EMBL" id="MBO9199934.1"/>
    </source>
</evidence>
<reference evidence="1 2" key="1">
    <citation type="submission" date="2021-03" db="EMBL/GenBank/DDBJ databases">
        <title>Assistant Professor.</title>
        <authorList>
            <person name="Huq M.A."/>
        </authorList>
    </citation>
    <scope>NUCLEOTIDE SEQUENCE [LARGE SCALE GENOMIC DNA]</scope>
    <source>
        <strain evidence="1 2">MAH-29</strain>
    </source>
</reference>
<dbReference type="RefSeq" id="WP_209137987.1">
    <property type="nucleotide sequence ID" value="NZ_JAGHKO010000001.1"/>
</dbReference>
<dbReference type="Proteomes" id="UP000677244">
    <property type="component" value="Unassembled WGS sequence"/>
</dbReference>
<evidence type="ECO:0000313" key="2">
    <source>
        <dbReference type="Proteomes" id="UP000677244"/>
    </source>
</evidence>
<keyword evidence="2" id="KW-1185">Reference proteome</keyword>
<dbReference type="EMBL" id="JAGHKO010000001">
    <property type="protein sequence ID" value="MBO9199934.1"/>
    <property type="molecule type" value="Genomic_DNA"/>
</dbReference>
<name>A0ABS3YPV5_9BACT</name>
<proteinExistence type="predicted"/>
<gene>
    <name evidence="1" type="ORF">J7I42_06635</name>
</gene>
<sequence length="292" mass="33850">MHVLYCTFGNHFHHHLQAAFSALSFMQQPNDVKSINIITDAVPYYQHMSKHVNIIPVTADTITDWKGKANYFFRVKIKAIQHLAAMYPGEPIIYCDTDTFLFSKLSSLKTELLSGKSYMHEDEGALSQRTGKHSVKTWNAIKGKEYGGLLMKPSDHMRNAGVVAFPNTQNGKDVAMALQICDEMINDGVPLFLIEQYSFSLTMQHFYTVGDSTPWIAHYWRNKQDWNPFILNWIAEQQFKQKTFDEIITEFAQLDLSQVPVIIKRKYTAEKWHRAVDWIFPPSNMQYVKRNM</sequence>
<accession>A0ABS3YPV5</accession>
<protein>
    <recommendedName>
        <fullName evidence="3">Nucleotide-diphospho-sugar transferase domain-containing protein</fullName>
    </recommendedName>
</protein>
<evidence type="ECO:0008006" key="3">
    <source>
        <dbReference type="Google" id="ProtNLM"/>
    </source>
</evidence>
<organism evidence="1 2">
    <name type="scientific">Niastella soli</name>
    <dbReference type="NCBI Taxonomy" id="2821487"/>
    <lineage>
        <taxon>Bacteria</taxon>
        <taxon>Pseudomonadati</taxon>
        <taxon>Bacteroidota</taxon>
        <taxon>Chitinophagia</taxon>
        <taxon>Chitinophagales</taxon>
        <taxon>Chitinophagaceae</taxon>
        <taxon>Niastella</taxon>
    </lineage>
</organism>
<comment type="caution">
    <text evidence="1">The sequence shown here is derived from an EMBL/GenBank/DDBJ whole genome shotgun (WGS) entry which is preliminary data.</text>
</comment>